<accession>A0ABS8T301</accession>
<dbReference type="Gene3D" id="3.40.50.300">
    <property type="entry name" value="P-loop containing nucleotide triphosphate hydrolases"/>
    <property type="match status" value="1"/>
</dbReference>
<reference evidence="1 2" key="1">
    <citation type="journal article" date="2021" name="BMC Genomics">
        <title>Datura genome reveals duplications of psychoactive alkaloid biosynthetic genes and high mutation rate following tissue culture.</title>
        <authorList>
            <person name="Rajewski A."/>
            <person name="Carter-House D."/>
            <person name="Stajich J."/>
            <person name="Litt A."/>
        </authorList>
    </citation>
    <scope>NUCLEOTIDE SEQUENCE [LARGE SCALE GENOMIC DNA]</scope>
    <source>
        <strain evidence="1">AR-01</strain>
    </source>
</reference>
<protein>
    <submittedName>
        <fullName evidence="1">Uncharacterized protein</fullName>
    </submittedName>
</protein>
<sequence>MASSNEDLPKNSKKCWTRILLKWVFVGGKGGVGKTTSIYIGYPSSQEVDPTGWENDETIGSDGMDDFLSDLANAIPGIDEAMSFVEMLK</sequence>
<name>A0ABS8T301_DATST</name>
<dbReference type="PANTHER" id="PTHR10803:SF3">
    <property type="entry name" value="ATPASE GET3"/>
    <property type="match status" value="1"/>
</dbReference>
<proteinExistence type="predicted"/>
<dbReference type="InterPro" id="IPR016300">
    <property type="entry name" value="ATPase_ArsA/GET3"/>
</dbReference>
<evidence type="ECO:0000313" key="1">
    <source>
        <dbReference type="EMBL" id="MCD7465747.1"/>
    </source>
</evidence>
<dbReference type="EMBL" id="JACEIK010001076">
    <property type="protein sequence ID" value="MCD7465747.1"/>
    <property type="molecule type" value="Genomic_DNA"/>
</dbReference>
<dbReference type="InterPro" id="IPR027417">
    <property type="entry name" value="P-loop_NTPase"/>
</dbReference>
<gene>
    <name evidence="1" type="ORF">HAX54_001845</name>
</gene>
<dbReference type="PANTHER" id="PTHR10803">
    <property type="entry name" value="ARSENICAL PUMP-DRIVING ATPASE ARSENITE-TRANSLOCATING ATPASE"/>
    <property type="match status" value="1"/>
</dbReference>
<evidence type="ECO:0000313" key="2">
    <source>
        <dbReference type="Proteomes" id="UP000823775"/>
    </source>
</evidence>
<keyword evidence="2" id="KW-1185">Reference proteome</keyword>
<dbReference type="Proteomes" id="UP000823775">
    <property type="component" value="Unassembled WGS sequence"/>
</dbReference>
<organism evidence="1 2">
    <name type="scientific">Datura stramonium</name>
    <name type="common">Jimsonweed</name>
    <name type="synonym">Common thornapple</name>
    <dbReference type="NCBI Taxonomy" id="4076"/>
    <lineage>
        <taxon>Eukaryota</taxon>
        <taxon>Viridiplantae</taxon>
        <taxon>Streptophyta</taxon>
        <taxon>Embryophyta</taxon>
        <taxon>Tracheophyta</taxon>
        <taxon>Spermatophyta</taxon>
        <taxon>Magnoliopsida</taxon>
        <taxon>eudicotyledons</taxon>
        <taxon>Gunneridae</taxon>
        <taxon>Pentapetalae</taxon>
        <taxon>asterids</taxon>
        <taxon>lamiids</taxon>
        <taxon>Solanales</taxon>
        <taxon>Solanaceae</taxon>
        <taxon>Solanoideae</taxon>
        <taxon>Datureae</taxon>
        <taxon>Datura</taxon>
    </lineage>
</organism>
<comment type="caution">
    <text evidence="1">The sequence shown here is derived from an EMBL/GenBank/DDBJ whole genome shotgun (WGS) entry which is preliminary data.</text>
</comment>